<dbReference type="GO" id="GO:0000462">
    <property type="term" value="P:maturation of SSU-rRNA from tricistronic rRNA transcript (SSU-rRNA, 5.8S rRNA, LSU-rRNA)"/>
    <property type="evidence" value="ECO:0007669"/>
    <property type="project" value="TreeGrafter"/>
</dbReference>
<dbReference type="PANTHER" id="PTHR13457">
    <property type="entry name" value="BAP28"/>
    <property type="match status" value="1"/>
</dbReference>
<evidence type="ECO:0000259" key="13">
    <source>
        <dbReference type="SMART" id="SM01036"/>
    </source>
</evidence>
<dbReference type="Pfam" id="PF08146">
    <property type="entry name" value="BP28CT"/>
    <property type="match status" value="1"/>
</dbReference>
<dbReference type="InterPro" id="IPR021133">
    <property type="entry name" value="HEAT_type_2"/>
</dbReference>
<keyword evidence="5 11" id="KW-0690">Ribosome biogenesis</keyword>
<evidence type="ECO:0000256" key="12">
    <source>
        <dbReference type="SAM" id="MobiDB-lite"/>
    </source>
</evidence>
<dbReference type="InterPro" id="IPR022125">
    <property type="entry name" value="U3snoRNP10_N"/>
</dbReference>
<dbReference type="PROSITE" id="PS50077">
    <property type="entry name" value="HEAT_REPEAT"/>
    <property type="match status" value="1"/>
</dbReference>
<dbReference type="Gene3D" id="1.25.10.10">
    <property type="entry name" value="Leucine-rich Repeat Variant"/>
    <property type="match status" value="2"/>
</dbReference>
<dbReference type="InterPro" id="IPR011989">
    <property type="entry name" value="ARM-like"/>
</dbReference>
<comment type="subcellular location">
    <subcellularLocation>
        <location evidence="1 11">Nucleus</location>
        <location evidence="1 11">Nucleolus</location>
    </subcellularLocation>
</comment>
<dbReference type="InterPro" id="IPR012954">
    <property type="entry name" value="BP28_C_dom"/>
</dbReference>
<dbReference type="OrthoDB" id="31183at2759"/>
<feature type="domain" description="BP28 C-terminal" evidence="13">
    <location>
        <begin position="1529"/>
        <end position="1681"/>
    </location>
</feature>
<dbReference type="SUPFAM" id="SSF48371">
    <property type="entry name" value="ARM repeat"/>
    <property type="match status" value="2"/>
</dbReference>
<comment type="subunit">
    <text evidence="3 11">Component of the ribosomal small subunit (SSU) processome.</text>
</comment>
<evidence type="ECO:0000256" key="9">
    <source>
        <dbReference type="ARBA" id="ARBA00025076"/>
    </source>
</evidence>
<dbReference type="InterPro" id="IPR040191">
    <property type="entry name" value="UTP10"/>
</dbReference>
<dbReference type="Proteomes" id="UP000799437">
    <property type="component" value="Unassembled WGS sequence"/>
</dbReference>
<feature type="region of interest" description="Disordered" evidence="12">
    <location>
        <begin position="880"/>
        <end position="921"/>
    </location>
</feature>
<reference evidence="14" key="1">
    <citation type="journal article" date="2020" name="Stud. Mycol.">
        <title>101 Dothideomycetes genomes: a test case for predicting lifestyles and emergence of pathogens.</title>
        <authorList>
            <person name="Haridas S."/>
            <person name="Albert R."/>
            <person name="Binder M."/>
            <person name="Bloem J."/>
            <person name="Labutti K."/>
            <person name="Salamov A."/>
            <person name="Andreopoulos B."/>
            <person name="Baker S."/>
            <person name="Barry K."/>
            <person name="Bills G."/>
            <person name="Bluhm B."/>
            <person name="Cannon C."/>
            <person name="Castanera R."/>
            <person name="Culley D."/>
            <person name="Daum C."/>
            <person name="Ezra D."/>
            <person name="Gonzalez J."/>
            <person name="Henrissat B."/>
            <person name="Kuo A."/>
            <person name="Liang C."/>
            <person name="Lipzen A."/>
            <person name="Lutzoni F."/>
            <person name="Magnuson J."/>
            <person name="Mondo S."/>
            <person name="Nolan M."/>
            <person name="Ohm R."/>
            <person name="Pangilinan J."/>
            <person name="Park H.-J."/>
            <person name="Ramirez L."/>
            <person name="Alfaro M."/>
            <person name="Sun H."/>
            <person name="Tritt A."/>
            <person name="Yoshinaga Y."/>
            <person name="Zwiers L.-H."/>
            <person name="Turgeon B."/>
            <person name="Goodwin S."/>
            <person name="Spatafora J."/>
            <person name="Crous P."/>
            <person name="Grigoriev I."/>
        </authorList>
    </citation>
    <scope>NUCLEOTIDE SEQUENCE</scope>
    <source>
        <strain evidence="14">CBS 121739</strain>
    </source>
</reference>
<dbReference type="Pfam" id="PF23243">
    <property type="entry name" value="HEAT_HEATR1"/>
    <property type="match status" value="1"/>
</dbReference>
<keyword evidence="15" id="KW-1185">Reference proteome</keyword>
<dbReference type="GO" id="GO:0045943">
    <property type="term" value="P:positive regulation of transcription by RNA polymerase I"/>
    <property type="evidence" value="ECO:0007669"/>
    <property type="project" value="TreeGrafter"/>
</dbReference>
<dbReference type="RefSeq" id="XP_033599248.1">
    <property type="nucleotide sequence ID" value="XM_033749063.1"/>
</dbReference>
<keyword evidence="8 11" id="KW-0687">Ribonucleoprotein</keyword>
<evidence type="ECO:0000256" key="10">
    <source>
        <dbReference type="PROSITE-ProRule" id="PRU00103"/>
    </source>
</evidence>
<protein>
    <recommendedName>
        <fullName evidence="4 11">U3 small nucleolar RNA-associated protein 10</fullName>
    </recommendedName>
</protein>
<sequence length="1811" mass="200962">MATTLQQQLAAINANTTNTLDLKAQRTAHGKSLLFDPKIAVSQDFDTIFQICVEGFKELCSIDNAFASFSKNLFSDQSKTEDRMQMTAEENRNLDNVIESFLGQVSGRLLLKPALKAVEWLVRRFRIHEHNIEYTLTTFLPYHETPIFQTLLSIIPRHLPHSYRFLQPYLASYQNPPRTAITSAATTNRPLFSAINSYTLKLVREHQQSPILLSFWASLATQALDSMVTMARSGRGVVQRQKEEDILMFILPVLNEGLSFKHCQEMMVACYMVIMVFVSKTILEDRVLDGMLEAAMSSHQDAIEDSCLVCLAVIAQERKATRLPKKVLKRSLKIANLDLKLAAVSQQCRVDRLSLGVILGILEKPANLDEARIELVGNLISRGLIVDNHLKPILKAVVRLASKDPAYSPAIGHSLASMLNQISNTAGPKLIQSILDGESTDVDTLELKLGQVLSISTGLQDVNMGDVDMTEEDGADTREGQLNILLGMLQNAEPETLPTALIEVVGMPLFKEFARAYVLAVAIRKTPDVIMSLPCLASYQDKENEFMNALLLHMTSTQYPAVVRGSAWTQITKCLNTMAGRADPQILIPYLLNALADESPTVRRSASEATIAFEKALKLAKKNNGVKFWGTSIYPDGKAGLEWLLLDDALKVASLVLTPYLEECILDEARIRQLIKLALSGKDKTEMKAETTIELKSALRTSLANFLASHATKSPLRVRINVYDMIHSIGKSAAYARSKYLIPSARSWFSLKEKTARQLATQEHLDLRKVDEQHLTVIHPRDNGAMQLLRSILSGDALKARAETLERAFERVKELWPQMKASARDAMATFLLDLSLKSSNESSQINSSGAALEIIRAVPLPVHTLVGLLESIPPCTGHEYKIVGQPSEDVGSPNQVARKRRQEPSGSPEAMKRQKLSDSRPLPADQLSINLRRVTIILEIVDNSKQEGHVELLKGLFYVLGELQHYRTVSNSNMVYLQNLNIGSLLSIVNAAKGTSPSGFDPSVIRADLLVDCVRRTNGPQVQNAALLLISSLASWLPETVLHSVMPIFTFMGSTLLRQGDDYTAHVIDQTVRCIVPPLAASLRKKNRNFVLGIAELLLSFTAAFEHIPSHRRLNLFSQLIETLGPDDALAPTLTLLFDRHPVDTTVQRFIPELLRLFDPLIAMNALKQSLDILEDAMKPKTKRQLGDALFNLNEKSPQESTKTFENLLLNIGRSADNTSLRGPLAKAFKDGGDHEKAVRKATITLIEKAIAISSTLASQKDMLSISRQVILATLNLPPPIELVRIAQELLSRSDEDIKRTALKAIQTRAKAVKHKDLRAVREYIAFLPQVLRILDDSSNLTLKELAIACVDQISTSFGKKDSDAILSTGRTILGSQILKSSNVRLKIIALHCLSSIVEVLGNSFIPLVPATLSIAFDQLREGLTSNSSLQNAAYGLICAVVEHLPFIFIGDYIKAALELSHRSAASDEGEEETEQWRRQFYLLLSTVVEPKERFQALNQTWPSAVNSGYLGLLEHIKALDMSLKNSTKSVVLKNSEALFQALLQGFDLRNTNATASEKRKLDEEEVEAIERFITDATISMVLKLNDATFRPFFSRFAAWAQTDLSSKDQSGRMRRSISFYSFLIIFFDRLRSIVTNYSGSVLDHSAHILINPVSGPEGEKLTGNVLRALQKSFEHDEDDFWQSPSHFTALAGPITGLLAKTLPTKVSALIIPTVTALASAASSADLLKELNSFIMQMFRSDNPAIRLAAVRCEQCLTETLGEDWLGLLAEMIPFIAELQEDDDEDVEKETQRWIKMIEETLGESLDSMLQ</sequence>
<dbReference type="GO" id="GO:0030686">
    <property type="term" value="C:90S preribosome"/>
    <property type="evidence" value="ECO:0007669"/>
    <property type="project" value="TreeGrafter"/>
</dbReference>
<dbReference type="GO" id="GO:0032040">
    <property type="term" value="C:small-subunit processome"/>
    <property type="evidence" value="ECO:0007669"/>
    <property type="project" value="TreeGrafter"/>
</dbReference>
<accession>A0A6A6W5G1</accession>
<evidence type="ECO:0000256" key="7">
    <source>
        <dbReference type="ARBA" id="ARBA00023242"/>
    </source>
</evidence>
<evidence type="ECO:0000256" key="8">
    <source>
        <dbReference type="ARBA" id="ARBA00023274"/>
    </source>
</evidence>
<evidence type="ECO:0000256" key="5">
    <source>
        <dbReference type="ARBA" id="ARBA00022517"/>
    </source>
</evidence>
<feature type="repeat" description="HEAT" evidence="10">
    <location>
        <begin position="587"/>
        <end position="624"/>
    </location>
</feature>
<proteinExistence type="inferred from homology"/>
<comment type="function">
    <text evidence="9">Involved in nucleolar processing of pre-18S ribosomal RNA. Involved in ribosome biosynthesis.</text>
</comment>
<name>A0A6A6W5G1_9PEZI</name>
<comment type="similarity">
    <text evidence="2 11">Belongs to the HEATR1/UTP10 family.</text>
</comment>
<dbReference type="EMBL" id="ML996574">
    <property type="protein sequence ID" value="KAF2756797.1"/>
    <property type="molecule type" value="Genomic_DNA"/>
</dbReference>
<evidence type="ECO:0000256" key="3">
    <source>
        <dbReference type="ARBA" id="ARBA00011399"/>
    </source>
</evidence>
<organism evidence="14 15">
    <name type="scientific">Pseudovirgaria hyperparasitica</name>
    <dbReference type="NCBI Taxonomy" id="470096"/>
    <lineage>
        <taxon>Eukaryota</taxon>
        <taxon>Fungi</taxon>
        <taxon>Dikarya</taxon>
        <taxon>Ascomycota</taxon>
        <taxon>Pezizomycotina</taxon>
        <taxon>Dothideomycetes</taxon>
        <taxon>Dothideomycetes incertae sedis</taxon>
        <taxon>Acrospermales</taxon>
        <taxon>Acrospermaceae</taxon>
        <taxon>Pseudovirgaria</taxon>
    </lineage>
</organism>
<keyword evidence="6 11" id="KW-0698">rRNA processing</keyword>
<dbReference type="PANTHER" id="PTHR13457:SF1">
    <property type="entry name" value="HEAT REPEAT-CONTAINING PROTEIN 1"/>
    <property type="match status" value="1"/>
</dbReference>
<evidence type="ECO:0000256" key="2">
    <source>
        <dbReference type="ARBA" id="ARBA00010559"/>
    </source>
</evidence>
<evidence type="ECO:0000256" key="1">
    <source>
        <dbReference type="ARBA" id="ARBA00004604"/>
    </source>
</evidence>
<dbReference type="InterPro" id="IPR016024">
    <property type="entry name" value="ARM-type_fold"/>
</dbReference>
<evidence type="ECO:0000313" key="14">
    <source>
        <dbReference type="EMBL" id="KAF2756797.1"/>
    </source>
</evidence>
<dbReference type="GO" id="GO:0034455">
    <property type="term" value="C:t-UTP complex"/>
    <property type="evidence" value="ECO:0007669"/>
    <property type="project" value="TreeGrafter"/>
</dbReference>
<dbReference type="InterPro" id="IPR056473">
    <property type="entry name" value="HEAT_Utp10/HEAT1"/>
</dbReference>
<dbReference type="SMART" id="SM01036">
    <property type="entry name" value="BP28CT"/>
    <property type="match status" value="1"/>
</dbReference>
<evidence type="ECO:0000256" key="6">
    <source>
        <dbReference type="ARBA" id="ARBA00022552"/>
    </source>
</evidence>
<evidence type="ECO:0000256" key="11">
    <source>
        <dbReference type="RuleBase" id="RU367065"/>
    </source>
</evidence>
<dbReference type="Pfam" id="PF12397">
    <property type="entry name" value="U3snoRNP10"/>
    <property type="match status" value="1"/>
</dbReference>
<evidence type="ECO:0000313" key="15">
    <source>
        <dbReference type="Proteomes" id="UP000799437"/>
    </source>
</evidence>
<keyword evidence="7 11" id="KW-0539">Nucleus</keyword>
<evidence type="ECO:0000256" key="4">
    <source>
        <dbReference type="ARBA" id="ARBA00015399"/>
    </source>
</evidence>
<gene>
    <name evidence="14" type="ORF">EJ05DRAFT_532175</name>
</gene>
<dbReference type="GeneID" id="54490117"/>
<dbReference type="GO" id="GO:0030515">
    <property type="term" value="F:snoRNA binding"/>
    <property type="evidence" value="ECO:0007669"/>
    <property type="project" value="TreeGrafter"/>
</dbReference>